<feature type="compositionally biased region" description="Polar residues" evidence="9">
    <location>
        <begin position="130"/>
        <end position="144"/>
    </location>
</feature>
<evidence type="ECO:0000256" key="5">
    <source>
        <dbReference type="ARBA" id="ARBA00023125"/>
    </source>
</evidence>
<evidence type="ECO:0000256" key="1">
    <source>
        <dbReference type="ARBA" id="ARBA00004123"/>
    </source>
</evidence>
<evidence type="ECO:0000259" key="10">
    <source>
        <dbReference type="Pfam" id="PF16019"/>
    </source>
</evidence>
<feature type="region of interest" description="Disordered" evidence="9">
    <location>
        <begin position="1"/>
        <end position="68"/>
    </location>
</feature>
<feature type="compositionally biased region" description="Polar residues" evidence="9">
    <location>
        <begin position="56"/>
        <end position="68"/>
    </location>
</feature>
<dbReference type="PANTHER" id="PTHR13580">
    <property type="entry name" value="TGF-BETA INDUCED APOPTOSIS PROTEIN"/>
    <property type="match status" value="1"/>
</dbReference>
<evidence type="ECO:0000256" key="8">
    <source>
        <dbReference type="ARBA" id="ARBA00023242"/>
    </source>
</evidence>
<dbReference type="Proteomes" id="UP000271162">
    <property type="component" value="Unassembled WGS sequence"/>
</dbReference>
<feature type="domain" description="Cysteine/serine-rich nuclear protein N-terminal" evidence="10">
    <location>
        <begin position="586"/>
        <end position="709"/>
    </location>
</feature>
<evidence type="ECO:0000256" key="6">
    <source>
        <dbReference type="ARBA" id="ARBA00023159"/>
    </source>
</evidence>
<evidence type="ECO:0000256" key="4">
    <source>
        <dbReference type="ARBA" id="ARBA00023015"/>
    </source>
</evidence>
<dbReference type="GO" id="GO:0043565">
    <property type="term" value="F:sequence-specific DNA binding"/>
    <property type="evidence" value="ECO:0007669"/>
    <property type="project" value="TreeGrafter"/>
</dbReference>
<evidence type="ECO:0000313" key="12">
    <source>
        <dbReference type="Proteomes" id="UP000271162"/>
    </source>
</evidence>
<keyword evidence="5" id="KW-0238">DNA-binding</keyword>
<keyword evidence="6" id="KW-0010">Activator</keyword>
<dbReference type="PRINTS" id="PR02031">
    <property type="entry name" value="CYSSERRICHNP"/>
</dbReference>
<feature type="compositionally biased region" description="Polar residues" evidence="9">
    <location>
        <begin position="1"/>
        <end position="20"/>
    </location>
</feature>
<dbReference type="WBParaSite" id="NBR_0001395601-mRNA-1">
    <property type="protein sequence ID" value="NBR_0001395601-mRNA-1"/>
    <property type="gene ID" value="NBR_0001395601"/>
</dbReference>
<keyword evidence="8" id="KW-0539">Nucleus</keyword>
<keyword evidence="7" id="KW-0804">Transcription</keyword>
<evidence type="ECO:0000313" key="13">
    <source>
        <dbReference type="WBParaSite" id="NBR_0001395601-mRNA-1"/>
    </source>
</evidence>
<dbReference type="EMBL" id="UYSL01021200">
    <property type="protein sequence ID" value="VDL77546.1"/>
    <property type="molecule type" value="Genomic_DNA"/>
</dbReference>
<keyword evidence="12" id="KW-1185">Reference proteome</keyword>
<reference evidence="11 12" key="2">
    <citation type="submission" date="2018-11" db="EMBL/GenBank/DDBJ databases">
        <authorList>
            <consortium name="Pathogen Informatics"/>
        </authorList>
    </citation>
    <scope>NUCLEOTIDE SEQUENCE [LARGE SCALE GENOMIC DNA]</scope>
</reference>
<feature type="region of interest" description="Disordered" evidence="9">
    <location>
        <begin position="130"/>
        <end position="155"/>
    </location>
</feature>
<dbReference type="AlphaFoldDB" id="A0A0N4YBT7"/>
<comment type="similarity">
    <text evidence="2">Belongs to the AXUD1 family.</text>
</comment>
<dbReference type="InterPro" id="IPR031972">
    <property type="entry name" value="CSRNP_N"/>
</dbReference>
<organism evidence="13">
    <name type="scientific">Nippostrongylus brasiliensis</name>
    <name type="common">Rat hookworm</name>
    <dbReference type="NCBI Taxonomy" id="27835"/>
    <lineage>
        <taxon>Eukaryota</taxon>
        <taxon>Metazoa</taxon>
        <taxon>Ecdysozoa</taxon>
        <taxon>Nematoda</taxon>
        <taxon>Chromadorea</taxon>
        <taxon>Rhabditida</taxon>
        <taxon>Rhabditina</taxon>
        <taxon>Rhabditomorpha</taxon>
        <taxon>Strongyloidea</taxon>
        <taxon>Heligmosomidae</taxon>
        <taxon>Nippostrongylus</taxon>
    </lineage>
</organism>
<dbReference type="Pfam" id="PF16019">
    <property type="entry name" value="CSRNP_N"/>
    <property type="match status" value="2"/>
</dbReference>
<gene>
    <name evidence="11" type="ORF">NBR_LOCUS13957</name>
</gene>
<feature type="domain" description="Cysteine/serine-rich nuclear protein N-terminal" evidence="10">
    <location>
        <begin position="515"/>
        <end position="560"/>
    </location>
</feature>
<comment type="subcellular location">
    <subcellularLocation>
        <location evidence="1">Nucleus</location>
    </subcellularLocation>
</comment>
<evidence type="ECO:0000313" key="11">
    <source>
        <dbReference type="EMBL" id="VDL77546.1"/>
    </source>
</evidence>
<name>A0A0N4YBT7_NIPBR</name>
<sequence>MDQKACSTMMSTAGGSNPEPSNGEAETPDSEINDPFEFTSNFTPTLKRVRSRTKLPASSTEDQTQTDAISIYMRRQLSTSSFARPTAKANAKYKQPCFVKEEECLNPALTSGNEEEGKSLCDKSRNMLDSQNPRPLSEVKTSCPPSLPPKKPRLAHMLKSSSDIRPARKPVMIEPDFQMPSASPIVHRSSRLFSRSTVNLRLAPAPDEGRKTPEQMQITTVRSSPRKKFCRSSTVSDLTEMSATPTRRRLISAGTESKRPLTKIRQRSSSVDLKVTKKTEQSRELSNTRVLTRRSSLTKLDGCSEAIVNNFSVDNNSECALTKLPGVDNGSSGDEVLPCELNSSVVKAVEPCEEGPALPAATILPSKEEVKFSIETACDDDLRRETHLSPERTEVMRDKETEAHCVDTTVDVCFEQRERCSEAACKQEICEIAATSTTIVAPSSCIIPNRDVDPGKDGRVVSQSTPCKYSDKAGSSTHSFHIEADAPVAAADSDPPFSEVETAVAVPDSIQLTKRNKSVRFLNVSVFYFARTQGTSTVPKSGEVALGMMDKHFKKRQFPLWLGRRPELTLINDSEDSVSEGEDVGDIFDPEGHERCTAYQLPTLEGKTRIKMLKRSGVQVQKEETPESLESIRRSRLLCGCQCEGGVCVPETCQCALEGINCQVDGIDDFGSSHPCSCSSADCGNPEGRIEFDVAHVRNHCRMTILRVKHAEQMGVYDSPQRIRFTSEGEAQTAVPICGPSTKNVADVVDERPLRKFPVTPVYKRTKQKRGIRLQLMDSTQARPHQKEIKAELADCLDHL</sequence>
<reference evidence="13" key="1">
    <citation type="submission" date="2017-02" db="UniProtKB">
        <authorList>
            <consortium name="WormBaseParasite"/>
        </authorList>
    </citation>
    <scope>IDENTIFICATION</scope>
</reference>
<dbReference type="GO" id="GO:0006915">
    <property type="term" value="P:apoptotic process"/>
    <property type="evidence" value="ECO:0007669"/>
    <property type="project" value="UniProtKB-KW"/>
</dbReference>
<accession>A0A0N4YBT7</accession>
<evidence type="ECO:0000256" key="7">
    <source>
        <dbReference type="ARBA" id="ARBA00023163"/>
    </source>
</evidence>
<dbReference type="GO" id="GO:0005634">
    <property type="term" value="C:nucleus"/>
    <property type="evidence" value="ECO:0007669"/>
    <property type="project" value="UniProtKB-SubCell"/>
</dbReference>
<dbReference type="InterPro" id="IPR023260">
    <property type="entry name" value="Cys/Ser-rich_nuc_prot"/>
</dbReference>
<keyword evidence="3" id="KW-0053">Apoptosis</keyword>
<dbReference type="GO" id="GO:0000981">
    <property type="term" value="F:DNA-binding transcription factor activity, RNA polymerase II-specific"/>
    <property type="evidence" value="ECO:0007669"/>
    <property type="project" value="TreeGrafter"/>
</dbReference>
<protein>
    <submittedName>
        <fullName evidence="13">Axud1 (inferred by orthology to a D. melanogaster protein)</fullName>
    </submittedName>
</protein>
<evidence type="ECO:0000256" key="3">
    <source>
        <dbReference type="ARBA" id="ARBA00022703"/>
    </source>
</evidence>
<dbReference type="PANTHER" id="PTHR13580:SF9">
    <property type="entry name" value="AXIN1 UP-REGULATED 1, ISOFORM A"/>
    <property type="match status" value="1"/>
</dbReference>
<evidence type="ECO:0000256" key="9">
    <source>
        <dbReference type="SAM" id="MobiDB-lite"/>
    </source>
</evidence>
<dbReference type="STRING" id="27835.A0A0N4YBT7"/>
<evidence type="ECO:0000256" key="2">
    <source>
        <dbReference type="ARBA" id="ARBA00008548"/>
    </source>
</evidence>
<proteinExistence type="inferred from homology"/>
<keyword evidence="4" id="KW-0805">Transcription regulation</keyword>